<evidence type="ECO:0000313" key="2">
    <source>
        <dbReference type="Proteomes" id="UP000799777"/>
    </source>
</evidence>
<comment type="caution">
    <text evidence="1">The sequence shown here is derived from an EMBL/GenBank/DDBJ whole genome shotgun (WGS) entry which is preliminary data.</text>
</comment>
<keyword evidence="2" id="KW-1185">Reference proteome</keyword>
<reference evidence="1" key="1">
    <citation type="journal article" date="2020" name="Stud. Mycol.">
        <title>101 Dothideomycetes genomes: a test case for predicting lifestyles and emergence of pathogens.</title>
        <authorList>
            <person name="Haridas S."/>
            <person name="Albert R."/>
            <person name="Binder M."/>
            <person name="Bloem J."/>
            <person name="Labutti K."/>
            <person name="Salamov A."/>
            <person name="Andreopoulos B."/>
            <person name="Baker S."/>
            <person name="Barry K."/>
            <person name="Bills G."/>
            <person name="Bluhm B."/>
            <person name="Cannon C."/>
            <person name="Castanera R."/>
            <person name="Culley D."/>
            <person name="Daum C."/>
            <person name="Ezra D."/>
            <person name="Gonzalez J."/>
            <person name="Henrissat B."/>
            <person name="Kuo A."/>
            <person name="Liang C."/>
            <person name="Lipzen A."/>
            <person name="Lutzoni F."/>
            <person name="Magnuson J."/>
            <person name="Mondo S."/>
            <person name="Nolan M."/>
            <person name="Ohm R."/>
            <person name="Pangilinan J."/>
            <person name="Park H.-J."/>
            <person name="Ramirez L."/>
            <person name="Alfaro M."/>
            <person name="Sun H."/>
            <person name="Tritt A."/>
            <person name="Yoshinaga Y."/>
            <person name="Zwiers L.-H."/>
            <person name="Turgeon B."/>
            <person name="Goodwin S."/>
            <person name="Spatafora J."/>
            <person name="Crous P."/>
            <person name="Grigoriev I."/>
        </authorList>
    </citation>
    <scope>NUCLEOTIDE SEQUENCE</scope>
    <source>
        <strain evidence="1">CBS 110217</strain>
    </source>
</reference>
<dbReference type="OrthoDB" id="3780599at2759"/>
<proteinExistence type="predicted"/>
<dbReference type="AlphaFoldDB" id="A0A9P4LHS0"/>
<gene>
    <name evidence="1" type="ORF">EK21DRAFT_75672</name>
</gene>
<accession>A0A9P4LHS0</accession>
<sequence length="212" mass="24540">MNSPNQKPYRDIPSALIAAITNPEMGGDEPNWRALLTYFEGPAATQGLANLQDFYLWVIRVGIPNAVIDNRWFLQHFYLHNPNASTNLQLRYDRWPGTRQPQPDFYVAPATEPQASPPNQIPPHNIFRDYPTPDGARFALWLGQPLNLPPPGVNSWQMQHRPLVLDGYLDEDELAVRQIIKPALRERTIRVLRIYWWLWQANCWLMAYQAQG</sequence>
<organism evidence="1 2">
    <name type="scientific">Setomelanomma holmii</name>
    <dbReference type="NCBI Taxonomy" id="210430"/>
    <lineage>
        <taxon>Eukaryota</taxon>
        <taxon>Fungi</taxon>
        <taxon>Dikarya</taxon>
        <taxon>Ascomycota</taxon>
        <taxon>Pezizomycotina</taxon>
        <taxon>Dothideomycetes</taxon>
        <taxon>Pleosporomycetidae</taxon>
        <taxon>Pleosporales</taxon>
        <taxon>Pleosporineae</taxon>
        <taxon>Phaeosphaeriaceae</taxon>
        <taxon>Setomelanomma</taxon>
    </lineage>
</organism>
<dbReference type="EMBL" id="ML978257">
    <property type="protein sequence ID" value="KAF2025773.1"/>
    <property type="molecule type" value="Genomic_DNA"/>
</dbReference>
<name>A0A9P4LHS0_9PLEO</name>
<dbReference type="Proteomes" id="UP000799777">
    <property type="component" value="Unassembled WGS sequence"/>
</dbReference>
<evidence type="ECO:0000313" key="1">
    <source>
        <dbReference type="EMBL" id="KAF2025773.1"/>
    </source>
</evidence>
<protein>
    <submittedName>
        <fullName evidence="1">Uncharacterized protein</fullName>
    </submittedName>
</protein>